<sequence>MTKHLSPELAGCTMSEPCFLCVCVHWLHMGIVCHWGQWPLHASLSIYDDAVSGATADITSFLLPLEVMHCVIVCFKHRQMQWAVASVAGQINVTMAYISGQWLNGSCWPGYFVYSRITSIRGKRLSDAATYCNLVWDLCSVLLHGPHLPGLFLLMQGGSDLLHSSVVFLCCLCSLNNINVKHNSGAFLHCMAWTPVGPECCLKVDGEKHIRGYLANPSTAADNASSNSDLLPSADIESAAKLHQSTLNGGYWQAAQSHLYMVCGPHRGPFDLLPFHGSVDVQFAGSRRNIYGACGRTASGAGLIPQSSLSQARFYGVA</sequence>
<evidence type="ECO:0000313" key="3">
    <source>
        <dbReference type="Proteomes" id="UP000636800"/>
    </source>
</evidence>
<proteinExistence type="predicted"/>
<comment type="caution">
    <text evidence="2">The sequence shown here is derived from an EMBL/GenBank/DDBJ whole genome shotgun (WGS) entry which is preliminary data.</text>
</comment>
<name>A0A835P5W0_VANPL</name>
<accession>A0A835P5W0</accession>
<dbReference type="Proteomes" id="UP000639772">
    <property type="component" value="Unassembled WGS sequence"/>
</dbReference>
<organism evidence="2 4">
    <name type="scientific">Vanilla planifolia</name>
    <name type="common">Vanilla</name>
    <dbReference type="NCBI Taxonomy" id="51239"/>
    <lineage>
        <taxon>Eukaryota</taxon>
        <taxon>Viridiplantae</taxon>
        <taxon>Streptophyta</taxon>
        <taxon>Embryophyta</taxon>
        <taxon>Tracheophyta</taxon>
        <taxon>Spermatophyta</taxon>
        <taxon>Magnoliopsida</taxon>
        <taxon>Liliopsida</taxon>
        <taxon>Asparagales</taxon>
        <taxon>Orchidaceae</taxon>
        <taxon>Vanilloideae</taxon>
        <taxon>Vanilleae</taxon>
        <taxon>Vanilla</taxon>
    </lineage>
</organism>
<evidence type="ECO:0000313" key="1">
    <source>
        <dbReference type="EMBL" id="KAG0446271.1"/>
    </source>
</evidence>
<gene>
    <name evidence="1" type="ORF">HPP92_028916</name>
    <name evidence="2" type="ORF">HPP92_028926</name>
</gene>
<dbReference type="EMBL" id="JADCNM010000595">
    <property type="protein sequence ID" value="KAG0446279.1"/>
    <property type="molecule type" value="Genomic_DNA"/>
</dbReference>
<reference evidence="3 4" key="1">
    <citation type="journal article" date="2020" name="Nat. Food">
        <title>A phased Vanilla planifolia genome enables genetic improvement of flavour and production.</title>
        <authorList>
            <person name="Hasing T."/>
            <person name="Tang H."/>
            <person name="Brym M."/>
            <person name="Khazi F."/>
            <person name="Huang T."/>
            <person name="Chambers A.H."/>
        </authorList>
    </citation>
    <scope>NUCLEOTIDE SEQUENCE [LARGE SCALE GENOMIC DNA]</scope>
    <source>
        <tissue evidence="2">Leaf</tissue>
    </source>
</reference>
<evidence type="ECO:0000313" key="2">
    <source>
        <dbReference type="EMBL" id="KAG0446279.1"/>
    </source>
</evidence>
<dbReference type="AlphaFoldDB" id="A0A835P5W0"/>
<keyword evidence="3" id="KW-1185">Reference proteome</keyword>
<dbReference type="EMBL" id="JADCNL010000594">
    <property type="protein sequence ID" value="KAG0446271.1"/>
    <property type="molecule type" value="Genomic_DNA"/>
</dbReference>
<dbReference type="Proteomes" id="UP000636800">
    <property type="component" value="Unassembled WGS sequence"/>
</dbReference>
<protein>
    <submittedName>
        <fullName evidence="2">Uncharacterized protein</fullName>
    </submittedName>
</protein>
<evidence type="ECO:0000313" key="4">
    <source>
        <dbReference type="Proteomes" id="UP000639772"/>
    </source>
</evidence>